<dbReference type="SUPFAM" id="SSF52540">
    <property type="entry name" value="P-loop containing nucleoside triphosphate hydrolases"/>
    <property type="match status" value="1"/>
</dbReference>
<protein>
    <recommendedName>
        <fullName evidence="3">Guanylate-binding protein N-terminal domain-containing protein</fullName>
    </recommendedName>
</protein>
<dbReference type="EMBL" id="MU826354">
    <property type="protein sequence ID" value="KAJ7380207.1"/>
    <property type="molecule type" value="Genomic_DNA"/>
</dbReference>
<keyword evidence="1" id="KW-0175">Coiled coil</keyword>
<evidence type="ECO:0000256" key="1">
    <source>
        <dbReference type="SAM" id="Coils"/>
    </source>
</evidence>
<comment type="caution">
    <text evidence="4">The sequence shown here is derived from an EMBL/GenBank/DDBJ whole genome shotgun (WGS) entry which is preliminary data.</text>
</comment>
<keyword evidence="5" id="KW-1185">Reference proteome</keyword>
<sequence length="483" mass="55050">MNLTRCFLVATFLIALYFPSDVQGKPAGLLIKFNKEKKIFELNRAVLEEISQLQRPIRVIAVVGDSRIGKSTTLNIISHIWTGVNRSYVEEIFKTGDTQESVTRDVWCHVIRDERGGSVVLLDVEGTNLGDDAVTTHLSMFTALVSSGLNVFVREVFQNNNLNFLFKMSRLSDLVFPNISLENFPKLQVVIRDALNGPGGGRTIEDYTRDSIVEPSFQESMQEERKAIAKHFPRNQIAVSEIPLVTRALFKDFEQLRKSDYWNEMRQLVGKFKEFPIKKTFGGNPIDGPGLVELAVRLAETMNADSWLDFANVYDAVEKNICKRSHVKQIEPLFALTKADEIEAKVEDALEAFKMECELQSEIAAARKDLGRIVEEKRKAEELERKLKEAENERIAAVKRSEEQEVKFQHDLSIKDEEIVKAKREKEDAEIKEKNLNKLHEEQMKTIESLRQEIRERSSGGLFDFIARVVVEVGRAFGRVTGI</sequence>
<feature type="coiled-coil region" evidence="1">
    <location>
        <begin position="363"/>
        <end position="457"/>
    </location>
</feature>
<dbReference type="InterPro" id="IPR015894">
    <property type="entry name" value="Guanylate-bd_N"/>
</dbReference>
<dbReference type="Proteomes" id="UP001163046">
    <property type="component" value="Unassembled WGS sequence"/>
</dbReference>
<dbReference type="PANTHER" id="PTHR10751">
    <property type="entry name" value="GUANYLATE BINDING PROTEIN"/>
    <property type="match status" value="1"/>
</dbReference>
<dbReference type="OrthoDB" id="5983184at2759"/>
<dbReference type="GO" id="GO:0005525">
    <property type="term" value="F:GTP binding"/>
    <property type="evidence" value="ECO:0007669"/>
    <property type="project" value="InterPro"/>
</dbReference>
<name>A0A9W9ZEJ3_9CNID</name>
<accession>A0A9W9ZEJ3</accession>
<dbReference type="GO" id="GO:0003924">
    <property type="term" value="F:GTPase activity"/>
    <property type="evidence" value="ECO:0007669"/>
    <property type="project" value="InterPro"/>
</dbReference>
<dbReference type="InterPro" id="IPR027417">
    <property type="entry name" value="P-loop_NTPase"/>
</dbReference>
<proteinExistence type="predicted"/>
<organism evidence="4 5">
    <name type="scientific">Desmophyllum pertusum</name>
    <dbReference type="NCBI Taxonomy" id="174260"/>
    <lineage>
        <taxon>Eukaryota</taxon>
        <taxon>Metazoa</taxon>
        <taxon>Cnidaria</taxon>
        <taxon>Anthozoa</taxon>
        <taxon>Hexacorallia</taxon>
        <taxon>Scleractinia</taxon>
        <taxon>Caryophylliina</taxon>
        <taxon>Caryophylliidae</taxon>
        <taxon>Desmophyllum</taxon>
    </lineage>
</organism>
<dbReference type="Gene3D" id="3.40.50.300">
    <property type="entry name" value="P-loop containing nucleotide triphosphate hydrolases"/>
    <property type="match status" value="1"/>
</dbReference>
<evidence type="ECO:0000313" key="5">
    <source>
        <dbReference type="Proteomes" id="UP001163046"/>
    </source>
</evidence>
<evidence type="ECO:0000256" key="2">
    <source>
        <dbReference type="SAM" id="SignalP"/>
    </source>
</evidence>
<keyword evidence="2" id="KW-0732">Signal</keyword>
<evidence type="ECO:0000259" key="3">
    <source>
        <dbReference type="Pfam" id="PF02263"/>
    </source>
</evidence>
<evidence type="ECO:0000313" key="4">
    <source>
        <dbReference type="EMBL" id="KAJ7380207.1"/>
    </source>
</evidence>
<dbReference type="Pfam" id="PF02263">
    <property type="entry name" value="GBP"/>
    <property type="match status" value="1"/>
</dbReference>
<dbReference type="AlphaFoldDB" id="A0A9W9ZEJ3"/>
<feature type="signal peptide" evidence="2">
    <location>
        <begin position="1"/>
        <end position="24"/>
    </location>
</feature>
<feature type="domain" description="Guanylate-binding protein N-terminal" evidence="3">
    <location>
        <begin position="39"/>
        <end position="272"/>
    </location>
</feature>
<feature type="chain" id="PRO_5040843558" description="Guanylate-binding protein N-terminal domain-containing protein" evidence="2">
    <location>
        <begin position="25"/>
        <end position="483"/>
    </location>
</feature>
<reference evidence="4" key="1">
    <citation type="submission" date="2023-01" db="EMBL/GenBank/DDBJ databases">
        <title>Genome assembly of the deep-sea coral Lophelia pertusa.</title>
        <authorList>
            <person name="Herrera S."/>
            <person name="Cordes E."/>
        </authorList>
    </citation>
    <scope>NUCLEOTIDE SEQUENCE</scope>
    <source>
        <strain evidence="4">USNM1676648</strain>
        <tissue evidence="4">Polyp</tissue>
    </source>
</reference>
<gene>
    <name evidence="4" type="ORF">OS493_010919</name>
</gene>